<organism evidence="2 3">
    <name type="scientific">Parasedimentitalea huanghaiensis</name>
    <dbReference type="NCBI Taxonomy" id="2682100"/>
    <lineage>
        <taxon>Bacteria</taxon>
        <taxon>Pseudomonadati</taxon>
        <taxon>Pseudomonadota</taxon>
        <taxon>Alphaproteobacteria</taxon>
        <taxon>Rhodobacterales</taxon>
        <taxon>Paracoccaceae</taxon>
        <taxon>Parasedimentitalea</taxon>
    </lineage>
</organism>
<keyword evidence="3" id="KW-1185">Reference proteome</keyword>
<gene>
    <name evidence="2" type="ORF">GO984_16370</name>
</gene>
<evidence type="ECO:0000313" key="3">
    <source>
        <dbReference type="Proteomes" id="UP000478892"/>
    </source>
</evidence>
<sequence length="145" mass="15666">MNYTYTSLICVLFMAGCSIFAPPYKKEADTLISKAYENVTKITACVDLGLCAQPNSFSNKEENYTQAISSLKSSYLIIASWEPSSSNSPAMEANQLLLEMIKGCETAVINLSNLHRSSGLISGAGVAQPVDIQCDQAVRAVRAMK</sequence>
<keyword evidence="1" id="KW-0472">Membrane</keyword>
<evidence type="ECO:0000313" key="2">
    <source>
        <dbReference type="EMBL" id="MVO17391.1"/>
    </source>
</evidence>
<dbReference type="RefSeq" id="WP_157023702.1">
    <property type="nucleotide sequence ID" value="NZ_WQLV01000011.1"/>
</dbReference>
<keyword evidence="1" id="KW-1133">Transmembrane helix</keyword>
<evidence type="ECO:0000256" key="1">
    <source>
        <dbReference type="SAM" id="Phobius"/>
    </source>
</evidence>
<feature type="transmembrane region" description="Helical" evidence="1">
    <location>
        <begin position="6"/>
        <end position="24"/>
    </location>
</feature>
<comment type="caution">
    <text evidence="2">The sequence shown here is derived from an EMBL/GenBank/DDBJ whole genome shotgun (WGS) entry which is preliminary data.</text>
</comment>
<accession>A0A6L6WJ64</accession>
<dbReference type="EMBL" id="WQLV01000011">
    <property type="protein sequence ID" value="MVO17391.1"/>
    <property type="molecule type" value="Genomic_DNA"/>
</dbReference>
<proteinExistence type="predicted"/>
<name>A0A6L6WJ64_9RHOB</name>
<protein>
    <submittedName>
        <fullName evidence="2">Uncharacterized protein</fullName>
    </submittedName>
</protein>
<reference evidence="2 3" key="1">
    <citation type="submission" date="2019-12" db="EMBL/GenBank/DDBJ databases">
        <authorList>
            <person name="Zhang Y.-J."/>
        </authorList>
    </citation>
    <scope>NUCLEOTIDE SEQUENCE [LARGE SCALE GENOMIC DNA]</scope>
    <source>
        <strain evidence="2 3">CY05</strain>
    </source>
</reference>
<keyword evidence="1" id="KW-0812">Transmembrane</keyword>
<dbReference type="Proteomes" id="UP000478892">
    <property type="component" value="Unassembled WGS sequence"/>
</dbReference>
<dbReference type="AlphaFoldDB" id="A0A6L6WJ64"/>